<dbReference type="Gene3D" id="1.10.10.60">
    <property type="entry name" value="Homeodomain-like"/>
    <property type="match status" value="2"/>
</dbReference>
<proteinExistence type="predicted"/>
<dbReference type="EMBL" id="JACXJA010000020">
    <property type="protein sequence ID" value="MBD2863502.1"/>
    <property type="molecule type" value="Genomic_DNA"/>
</dbReference>
<evidence type="ECO:0000256" key="3">
    <source>
        <dbReference type="ARBA" id="ARBA00023163"/>
    </source>
</evidence>
<dbReference type="Gene3D" id="2.60.120.10">
    <property type="entry name" value="Jelly Rolls"/>
    <property type="match status" value="1"/>
</dbReference>
<dbReference type="GO" id="GO:0043565">
    <property type="term" value="F:sequence-specific DNA binding"/>
    <property type="evidence" value="ECO:0007669"/>
    <property type="project" value="InterPro"/>
</dbReference>
<evidence type="ECO:0000313" key="6">
    <source>
        <dbReference type="Proteomes" id="UP000639396"/>
    </source>
</evidence>
<dbReference type="Pfam" id="PF12833">
    <property type="entry name" value="HTH_18"/>
    <property type="match status" value="1"/>
</dbReference>
<dbReference type="SMART" id="SM00342">
    <property type="entry name" value="HTH_ARAC"/>
    <property type="match status" value="1"/>
</dbReference>
<dbReference type="InterPro" id="IPR014710">
    <property type="entry name" value="RmlC-like_jellyroll"/>
</dbReference>
<dbReference type="CDD" id="cd02208">
    <property type="entry name" value="cupin_RmlC-like"/>
    <property type="match status" value="1"/>
</dbReference>
<dbReference type="InterPro" id="IPR037923">
    <property type="entry name" value="HTH-like"/>
</dbReference>
<comment type="caution">
    <text evidence="5">The sequence shown here is derived from an EMBL/GenBank/DDBJ whole genome shotgun (WGS) entry which is preliminary data.</text>
</comment>
<dbReference type="PANTHER" id="PTHR43280">
    <property type="entry name" value="ARAC-FAMILY TRANSCRIPTIONAL REGULATOR"/>
    <property type="match status" value="1"/>
</dbReference>
<organism evidence="5 6">
    <name type="scientific">Paenibacillus oceani</name>
    <dbReference type="NCBI Taxonomy" id="2772510"/>
    <lineage>
        <taxon>Bacteria</taxon>
        <taxon>Bacillati</taxon>
        <taxon>Bacillota</taxon>
        <taxon>Bacilli</taxon>
        <taxon>Bacillales</taxon>
        <taxon>Paenibacillaceae</taxon>
        <taxon>Paenibacillus</taxon>
    </lineage>
</organism>
<evidence type="ECO:0000256" key="2">
    <source>
        <dbReference type="ARBA" id="ARBA00023125"/>
    </source>
</evidence>
<gene>
    <name evidence="5" type="ORF">IDH45_16025</name>
</gene>
<dbReference type="InterPro" id="IPR013096">
    <property type="entry name" value="Cupin_2"/>
</dbReference>
<dbReference type="PROSITE" id="PS01124">
    <property type="entry name" value="HTH_ARAC_FAMILY_2"/>
    <property type="match status" value="1"/>
</dbReference>
<dbReference type="Pfam" id="PF07883">
    <property type="entry name" value="Cupin_2"/>
    <property type="match status" value="1"/>
</dbReference>
<dbReference type="PROSITE" id="PS00041">
    <property type="entry name" value="HTH_ARAC_FAMILY_1"/>
    <property type="match status" value="1"/>
</dbReference>
<keyword evidence="2" id="KW-0238">DNA-binding</keyword>
<dbReference type="AlphaFoldDB" id="A0A927CB56"/>
<dbReference type="PANTHER" id="PTHR43280:SF28">
    <property type="entry name" value="HTH-TYPE TRANSCRIPTIONAL ACTIVATOR RHAS"/>
    <property type="match status" value="1"/>
</dbReference>
<dbReference type="RefSeq" id="WP_190929132.1">
    <property type="nucleotide sequence ID" value="NZ_JACXJA010000020.1"/>
</dbReference>
<dbReference type="SUPFAM" id="SSF51215">
    <property type="entry name" value="Regulatory protein AraC"/>
    <property type="match status" value="1"/>
</dbReference>
<evidence type="ECO:0000259" key="4">
    <source>
        <dbReference type="PROSITE" id="PS01124"/>
    </source>
</evidence>
<evidence type="ECO:0000313" key="5">
    <source>
        <dbReference type="EMBL" id="MBD2863502.1"/>
    </source>
</evidence>
<dbReference type="InterPro" id="IPR009057">
    <property type="entry name" value="Homeodomain-like_sf"/>
</dbReference>
<dbReference type="GO" id="GO:0003700">
    <property type="term" value="F:DNA-binding transcription factor activity"/>
    <property type="evidence" value="ECO:0007669"/>
    <property type="project" value="InterPro"/>
</dbReference>
<protein>
    <submittedName>
        <fullName evidence="5">Helix-turn-helix transcriptional regulator</fullName>
    </submittedName>
</protein>
<dbReference type="InterPro" id="IPR018060">
    <property type="entry name" value="HTH_AraC"/>
</dbReference>
<keyword evidence="6" id="KW-1185">Reference proteome</keyword>
<accession>A0A927CB56</accession>
<reference evidence="5" key="1">
    <citation type="submission" date="2020-09" db="EMBL/GenBank/DDBJ databases">
        <title>A novel bacterium of genus Paenibacillus, isolated from South China Sea.</title>
        <authorList>
            <person name="Huang H."/>
            <person name="Mo K."/>
            <person name="Hu Y."/>
        </authorList>
    </citation>
    <scope>NUCLEOTIDE SEQUENCE</scope>
    <source>
        <strain evidence="5">IB182363</strain>
    </source>
</reference>
<name>A0A927CB56_9BACL</name>
<evidence type="ECO:0000256" key="1">
    <source>
        <dbReference type="ARBA" id="ARBA00023015"/>
    </source>
</evidence>
<keyword evidence="1" id="KW-0805">Transcription regulation</keyword>
<dbReference type="Proteomes" id="UP000639396">
    <property type="component" value="Unassembled WGS sequence"/>
</dbReference>
<dbReference type="InterPro" id="IPR018062">
    <property type="entry name" value="HTH_AraC-typ_CS"/>
</dbReference>
<feature type="domain" description="HTH araC/xylS-type" evidence="4">
    <location>
        <begin position="184"/>
        <end position="282"/>
    </location>
</feature>
<sequence length="298" mass="34985">MYDERIPYQDAMLCIKVNQHMKIREPLLRLWHYHRELEWLYIQEGSLQIRVQEQVYTLGPGGVLLVGSSQPHATWTVVSEKVIYLTLHFDLNAYSDPSVMLYYRTLYEIDGPLSRFNEQFHTVPQLREDIGRAISGIYHEMHCRRRGSEVAIGLYVKQLLLSVLRSESEEEGENRELPPASNLRQVFDYVERHLSDKIEMDTISKMTNMSYHYFSKYFKKTIGLSFVQYVNIQRIKKAERLLLTEQAKITEIAEKVGITNMTHFYQLFKRYNRCSPKEYALRLTTNADKLSPSSAPTS</sequence>
<dbReference type="SUPFAM" id="SSF46689">
    <property type="entry name" value="Homeodomain-like"/>
    <property type="match status" value="2"/>
</dbReference>
<keyword evidence="3" id="KW-0804">Transcription</keyword>